<proteinExistence type="predicted"/>
<dbReference type="EMBL" id="UZAJ01041492">
    <property type="protein sequence ID" value="VDP20037.1"/>
    <property type="molecule type" value="Genomic_DNA"/>
</dbReference>
<accession>A0A183I5K6</accession>
<organism evidence="4">
    <name type="scientific">Onchocerca flexuosa</name>
    <dbReference type="NCBI Taxonomy" id="387005"/>
    <lineage>
        <taxon>Eukaryota</taxon>
        <taxon>Metazoa</taxon>
        <taxon>Ecdysozoa</taxon>
        <taxon>Nematoda</taxon>
        <taxon>Chromadorea</taxon>
        <taxon>Rhabditida</taxon>
        <taxon>Spirurina</taxon>
        <taxon>Spiruromorpha</taxon>
        <taxon>Filarioidea</taxon>
        <taxon>Onchocercidae</taxon>
        <taxon>Onchocerca</taxon>
    </lineage>
</organism>
<dbReference type="STRING" id="387005.A0A183I5K6"/>
<reference evidence="4" key="1">
    <citation type="submission" date="2016-06" db="UniProtKB">
        <authorList>
            <consortium name="WormBaseParasite"/>
        </authorList>
    </citation>
    <scope>IDENTIFICATION</scope>
</reference>
<evidence type="ECO:0000313" key="3">
    <source>
        <dbReference type="Proteomes" id="UP000267606"/>
    </source>
</evidence>
<dbReference type="InterPro" id="IPR024372">
    <property type="entry name" value="Ecm29_N"/>
</dbReference>
<sequence>KQQEWPSLEPLKNKVIRSEILRFFSDVLYFPNSSIEKRNMAIMLNNFSGHPCISKNGFLRIAKDVMGDLKISITALKLSVIKLLSSVIFTEAEILPLLIGAIALGPSEVEIAGDVAIKKIDLEKVLRNKDTVKSLFNLYLGLSLQKLDESDRVLPATVPVKLKLMPLLMRSPVAIQTFPCNIKVAFDGLFDKEDSVENNPLKLQQASIDFLLLITKNFPVNALPTFGPIIFSSIRKLIDQKKASSVVAIAYQCFGIIGSKVPQLVVNDMALLQKTFDAIPLAPEELSFAIADCLVSWLPAFHTVNDLALSGVLEALISSYIVHESPKCRLVALKFVETLVKTPSLEFRWMLCRTCGDP</sequence>
<evidence type="ECO:0000313" key="4">
    <source>
        <dbReference type="WBParaSite" id="OFLC_0001502901-mRNA-1"/>
    </source>
</evidence>
<gene>
    <name evidence="2" type="ORF">OFLC_LOCUS15018</name>
</gene>
<reference evidence="2 3" key="2">
    <citation type="submission" date="2018-11" db="EMBL/GenBank/DDBJ databases">
        <authorList>
            <consortium name="Pathogen Informatics"/>
        </authorList>
    </citation>
    <scope>NUCLEOTIDE SEQUENCE [LARGE SCALE GENOMIC DNA]</scope>
</reference>
<feature type="domain" description="Proteasome component Ecm29 N-terminal" evidence="1">
    <location>
        <begin position="17"/>
        <end position="350"/>
    </location>
</feature>
<dbReference type="Pfam" id="PF13001">
    <property type="entry name" value="ECM29_N"/>
    <property type="match status" value="1"/>
</dbReference>
<protein>
    <submittedName>
        <fullName evidence="4">Proteasome-associated protein ECM29-like protein</fullName>
    </submittedName>
</protein>
<keyword evidence="3" id="KW-1185">Reference proteome</keyword>
<dbReference type="InterPro" id="IPR016024">
    <property type="entry name" value="ARM-type_fold"/>
</dbReference>
<dbReference type="AlphaFoldDB" id="A0A183I5K6"/>
<dbReference type="WBParaSite" id="OFLC_0001502901-mRNA-1">
    <property type="protein sequence ID" value="OFLC_0001502901-mRNA-1"/>
    <property type="gene ID" value="OFLC_0001502901"/>
</dbReference>
<dbReference type="GO" id="GO:0043248">
    <property type="term" value="P:proteasome assembly"/>
    <property type="evidence" value="ECO:0007669"/>
    <property type="project" value="InterPro"/>
</dbReference>
<evidence type="ECO:0000313" key="2">
    <source>
        <dbReference type="EMBL" id="VDP20037.1"/>
    </source>
</evidence>
<dbReference type="SUPFAM" id="SSF48371">
    <property type="entry name" value="ARM repeat"/>
    <property type="match status" value="1"/>
</dbReference>
<dbReference type="Proteomes" id="UP000267606">
    <property type="component" value="Unassembled WGS sequence"/>
</dbReference>
<evidence type="ECO:0000259" key="1">
    <source>
        <dbReference type="Pfam" id="PF13001"/>
    </source>
</evidence>
<dbReference type="GO" id="GO:0060090">
    <property type="term" value="F:molecular adaptor activity"/>
    <property type="evidence" value="ECO:0007669"/>
    <property type="project" value="InterPro"/>
</dbReference>
<name>A0A183I5K6_9BILA</name>